<dbReference type="PANTHER" id="PTHR23015">
    <property type="entry name" value="UNCHARACTERIZED C.ELEGANS PROTEIN"/>
    <property type="match status" value="1"/>
</dbReference>
<feature type="domain" description="DUF38" evidence="2">
    <location>
        <begin position="1"/>
        <end position="75"/>
    </location>
</feature>
<accession>A0A2G5UXP9</accession>
<evidence type="ECO:0000259" key="2">
    <source>
        <dbReference type="Pfam" id="PF01827"/>
    </source>
</evidence>
<dbReference type="EMBL" id="PDUG01000002">
    <property type="protein sequence ID" value="PIC44016.1"/>
    <property type="molecule type" value="Genomic_DNA"/>
</dbReference>
<evidence type="ECO:0000313" key="3">
    <source>
        <dbReference type="EMBL" id="PIC44016.1"/>
    </source>
</evidence>
<feature type="transmembrane region" description="Helical" evidence="1">
    <location>
        <begin position="84"/>
        <end position="108"/>
    </location>
</feature>
<sequence>MDQWKSAKTLQISNFVKNVPVESLIHFNLIKMELFEVSLEMILSLKEAFLRSPHMMNYEINYRKSDAEEHLVELFGEDFELESLWYFGIPGNLENVILFGFFSNFIVFERISRNMVPIGARIL</sequence>
<dbReference type="PANTHER" id="PTHR23015:SF4">
    <property type="entry name" value="DUF38 DOMAIN-CONTAINING PROTEIN-RELATED"/>
    <property type="match status" value="1"/>
</dbReference>
<reference evidence="4" key="1">
    <citation type="submission" date="2017-10" db="EMBL/GenBank/DDBJ databases">
        <title>Rapid genome shrinkage in a self-fertile nematode reveals novel sperm competition proteins.</title>
        <authorList>
            <person name="Yin D."/>
            <person name="Schwarz E.M."/>
            <person name="Thomas C.G."/>
            <person name="Felde R.L."/>
            <person name="Korf I.F."/>
            <person name="Cutter A.D."/>
            <person name="Schartner C.M."/>
            <person name="Ralston E.J."/>
            <person name="Meyer B.J."/>
            <person name="Haag E.S."/>
        </authorList>
    </citation>
    <scope>NUCLEOTIDE SEQUENCE [LARGE SCALE GENOMIC DNA]</scope>
    <source>
        <strain evidence="4">JU1422</strain>
    </source>
</reference>
<dbReference type="Pfam" id="PF01827">
    <property type="entry name" value="FTH"/>
    <property type="match status" value="1"/>
</dbReference>
<keyword evidence="1" id="KW-0472">Membrane</keyword>
<keyword evidence="4" id="KW-1185">Reference proteome</keyword>
<dbReference type="OrthoDB" id="5875341at2759"/>
<comment type="caution">
    <text evidence="3">The sequence shown here is derived from an EMBL/GenBank/DDBJ whole genome shotgun (WGS) entry which is preliminary data.</text>
</comment>
<dbReference type="InterPro" id="IPR002900">
    <property type="entry name" value="DUF38/FTH_CAE_spp"/>
</dbReference>
<dbReference type="InterPro" id="IPR040161">
    <property type="entry name" value="FB224"/>
</dbReference>
<gene>
    <name evidence="3" type="primary">Cnig_chr_II.g4531</name>
    <name evidence="3" type="ORF">B9Z55_004531</name>
</gene>
<organism evidence="3 4">
    <name type="scientific">Caenorhabditis nigoni</name>
    <dbReference type="NCBI Taxonomy" id="1611254"/>
    <lineage>
        <taxon>Eukaryota</taxon>
        <taxon>Metazoa</taxon>
        <taxon>Ecdysozoa</taxon>
        <taxon>Nematoda</taxon>
        <taxon>Chromadorea</taxon>
        <taxon>Rhabditida</taxon>
        <taxon>Rhabditina</taxon>
        <taxon>Rhabditomorpha</taxon>
        <taxon>Rhabditoidea</taxon>
        <taxon>Rhabditidae</taxon>
        <taxon>Peloderinae</taxon>
        <taxon>Caenorhabditis</taxon>
    </lineage>
</organism>
<proteinExistence type="predicted"/>
<dbReference type="Proteomes" id="UP000230233">
    <property type="component" value="Chromosome II"/>
</dbReference>
<protein>
    <recommendedName>
        <fullName evidence="2">DUF38 domain-containing protein</fullName>
    </recommendedName>
</protein>
<evidence type="ECO:0000313" key="4">
    <source>
        <dbReference type="Proteomes" id="UP000230233"/>
    </source>
</evidence>
<name>A0A2G5UXP9_9PELO</name>
<dbReference type="AlphaFoldDB" id="A0A2G5UXP9"/>
<evidence type="ECO:0000256" key="1">
    <source>
        <dbReference type="SAM" id="Phobius"/>
    </source>
</evidence>
<keyword evidence="1" id="KW-0812">Transmembrane</keyword>
<keyword evidence="1" id="KW-1133">Transmembrane helix</keyword>
<dbReference type="GO" id="GO:0045087">
    <property type="term" value="P:innate immune response"/>
    <property type="evidence" value="ECO:0007669"/>
    <property type="project" value="TreeGrafter"/>
</dbReference>